<dbReference type="SUPFAM" id="SSF53756">
    <property type="entry name" value="UDP-Glycosyltransferase/glycogen phosphorylase"/>
    <property type="match status" value="1"/>
</dbReference>
<accession>A0AAD4ZBG6</accession>
<feature type="compositionally biased region" description="Polar residues" evidence="2">
    <location>
        <begin position="142"/>
        <end position="153"/>
    </location>
</feature>
<comment type="caution">
    <text evidence="4">The sequence shown here is derived from an EMBL/GenBank/DDBJ whole genome shotgun (WGS) entry which is preliminary data.</text>
</comment>
<keyword evidence="3" id="KW-0732">Signal</keyword>
<reference evidence="4 5" key="1">
    <citation type="journal article" date="2022" name="G3 (Bethesda)">
        <title>Whole-genome sequence and methylome profiling of the almond [Prunus dulcis (Mill.) D.A. Webb] cultivar 'Nonpareil'.</title>
        <authorList>
            <person name="D'Amico-Willman K.M."/>
            <person name="Ouma W.Z."/>
            <person name="Meulia T."/>
            <person name="Sideli G.M."/>
            <person name="Gradziel T.M."/>
            <person name="Fresnedo-Ramirez J."/>
        </authorList>
    </citation>
    <scope>NUCLEOTIDE SEQUENCE [LARGE SCALE GENOMIC DNA]</scope>
    <source>
        <strain evidence="4">Clone GOH B32 T37-40</strain>
    </source>
</reference>
<feature type="region of interest" description="Disordered" evidence="2">
    <location>
        <begin position="62"/>
        <end position="99"/>
    </location>
</feature>
<feature type="chain" id="PRO_5042147674" evidence="3">
    <location>
        <begin position="20"/>
        <end position="169"/>
    </location>
</feature>
<dbReference type="Gene3D" id="3.40.50.2000">
    <property type="entry name" value="Glycogen Phosphorylase B"/>
    <property type="match status" value="1"/>
</dbReference>
<dbReference type="EMBL" id="JAJFAZ020000003">
    <property type="protein sequence ID" value="KAI5339925.1"/>
    <property type="molecule type" value="Genomic_DNA"/>
</dbReference>
<dbReference type="GO" id="GO:0080043">
    <property type="term" value="F:quercetin 3-O-glucosyltransferase activity"/>
    <property type="evidence" value="ECO:0007669"/>
    <property type="project" value="TreeGrafter"/>
</dbReference>
<sequence length="169" mass="19129">MKKWIIKSLTAIVPMICWAFFDDQRTNCYYTCNELGSGMEIDNNVKRDEVEMLVRELMEGEKGKKLKRRNQGGRRRGLAGVGRGRWPGHFGTDPASFGGRMRERPAKTWLLTWGFPAPRRPPRASNPYLLSRDERAALRGGSETQILATQSTPLRPRIPSDPSQPSPTS</sequence>
<dbReference type="AlphaFoldDB" id="A0AAD4ZBG6"/>
<feature type="region of interest" description="Disordered" evidence="2">
    <location>
        <begin position="132"/>
        <end position="169"/>
    </location>
</feature>
<evidence type="ECO:0000313" key="4">
    <source>
        <dbReference type="EMBL" id="KAI5339925.1"/>
    </source>
</evidence>
<evidence type="ECO:0000313" key="5">
    <source>
        <dbReference type="Proteomes" id="UP001054821"/>
    </source>
</evidence>
<keyword evidence="5" id="KW-1185">Reference proteome</keyword>
<dbReference type="Proteomes" id="UP001054821">
    <property type="component" value="Chromosome 3"/>
</dbReference>
<evidence type="ECO:0000256" key="1">
    <source>
        <dbReference type="ARBA" id="ARBA00009995"/>
    </source>
</evidence>
<dbReference type="PANTHER" id="PTHR11926:SF1516">
    <property type="entry name" value="GLYCOSYLTRANSFERASE"/>
    <property type="match status" value="1"/>
</dbReference>
<comment type="similarity">
    <text evidence="1">Belongs to the UDP-glycosyltransferase family.</text>
</comment>
<name>A0AAD4ZBG6_PRUDU</name>
<dbReference type="GO" id="GO:0080044">
    <property type="term" value="F:quercetin 7-O-glucosyltransferase activity"/>
    <property type="evidence" value="ECO:0007669"/>
    <property type="project" value="TreeGrafter"/>
</dbReference>
<evidence type="ECO:0000256" key="2">
    <source>
        <dbReference type="SAM" id="MobiDB-lite"/>
    </source>
</evidence>
<proteinExistence type="inferred from homology"/>
<organism evidence="4 5">
    <name type="scientific">Prunus dulcis</name>
    <name type="common">Almond</name>
    <name type="synonym">Amygdalus dulcis</name>
    <dbReference type="NCBI Taxonomy" id="3755"/>
    <lineage>
        <taxon>Eukaryota</taxon>
        <taxon>Viridiplantae</taxon>
        <taxon>Streptophyta</taxon>
        <taxon>Embryophyta</taxon>
        <taxon>Tracheophyta</taxon>
        <taxon>Spermatophyta</taxon>
        <taxon>Magnoliopsida</taxon>
        <taxon>eudicotyledons</taxon>
        <taxon>Gunneridae</taxon>
        <taxon>Pentapetalae</taxon>
        <taxon>rosids</taxon>
        <taxon>fabids</taxon>
        <taxon>Rosales</taxon>
        <taxon>Rosaceae</taxon>
        <taxon>Amygdaloideae</taxon>
        <taxon>Amygdaleae</taxon>
        <taxon>Prunus</taxon>
    </lineage>
</organism>
<feature type="compositionally biased region" description="Basic residues" evidence="2">
    <location>
        <begin position="64"/>
        <end position="77"/>
    </location>
</feature>
<protein>
    <submittedName>
        <fullName evidence="4">Uncharacterized protein</fullName>
    </submittedName>
</protein>
<evidence type="ECO:0000256" key="3">
    <source>
        <dbReference type="SAM" id="SignalP"/>
    </source>
</evidence>
<feature type="signal peptide" evidence="3">
    <location>
        <begin position="1"/>
        <end position="19"/>
    </location>
</feature>
<gene>
    <name evidence="4" type="ORF">L3X38_019199</name>
</gene>
<dbReference type="PANTHER" id="PTHR11926">
    <property type="entry name" value="GLUCOSYL/GLUCURONOSYL TRANSFERASES"/>
    <property type="match status" value="1"/>
</dbReference>